<evidence type="ECO:0000259" key="2">
    <source>
        <dbReference type="Pfam" id="PF18167"/>
    </source>
</evidence>
<reference evidence="4" key="1">
    <citation type="journal article" date="2019" name="Int. J. Syst. Evol. Microbiol.">
        <title>The Global Catalogue of Microorganisms (GCM) 10K type strain sequencing project: providing services to taxonomists for standard genome sequencing and annotation.</title>
        <authorList>
            <consortium name="The Broad Institute Genomics Platform"/>
            <consortium name="The Broad Institute Genome Sequencing Center for Infectious Disease"/>
            <person name="Wu L."/>
            <person name="Ma J."/>
        </authorList>
    </citation>
    <scope>NUCLEOTIDE SEQUENCE [LARGE SCALE GENOMIC DNA]</scope>
    <source>
        <strain evidence="4">CGMCC 1.15461</strain>
    </source>
</reference>
<evidence type="ECO:0000313" key="4">
    <source>
        <dbReference type="Proteomes" id="UP000615760"/>
    </source>
</evidence>
<dbReference type="EMBL" id="BMJE01000001">
    <property type="protein sequence ID" value="GGB64318.1"/>
    <property type="molecule type" value="Genomic_DNA"/>
</dbReference>
<name>A0ABQ1JBK9_9FLAO</name>
<organism evidence="3 4">
    <name type="scientific">Flavobacterium suaedae</name>
    <dbReference type="NCBI Taxonomy" id="1767027"/>
    <lineage>
        <taxon>Bacteria</taxon>
        <taxon>Pseudomonadati</taxon>
        <taxon>Bacteroidota</taxon>
        <taxon>Flavobacteriia</taxon>
        <taxon>Flavobacteriales</taxon>
        <taxon>Flavobacteriaceae</taxon>
        <taxon>Flavobacterium</taxon>
    </lineage>
</organism>
<keyword evidence="1" id="KW-1133">Transmembrane helix</keyword>
<feature type="domain" description="CD-NTase-associated protein 16 NUDIX" evidence="2">
    <location>
        <begin position="70"/>
        <end position="266"/>
    </location>
</feature>
<proteinExistence type="predicted"/>
<keyword evidence="1" id="KW-0812">Transmembrane</keyword>
<feature type="transmembrane region" description="Helical" evidence="1">
    <location>
        <begin position="31"/>
        <end position="51"/>
    </location>
</feature>
<evidence type="ECO:0000256" key="1">
    <source>
        <dbReference type="SAM" id="Phobius"/>
    </source>
</evidence>
<gene>
    <name evidence="3" type="ORF">GCM10007424_00230</name>
</gene>
<evidence type="ECO:0000313" key="3">
    <source>
        <dbReference type="EMBL" id="GGB64318.1"/>
    </source>
</evidence>
<dbReference type="RefSeq" id="WP_188619191.1">
    <property type="nucleotide sequence ID" value="NZ_BMJE01000001.1"/>
</dbReference>
<dbReference type="PROSITE" id="PS51257">
    <property type="entry name" value="PROKAR_LIPOPROTEIN"/>
    <property type="match status" value="1"/>
</dbReference>
<dbReference type="InterPro" id="IPR040829">
    <property type="entry name" value="Cap16_NUDIX"/>
</dbReference>
<dbReference type="Proteomes" id="UP000615760">
    <property type="component" value="Unassembled WGS sequence"/>
</dbReference>
<comment type="caution">
    <text evidence="3">The sequence shown here is derived from an EMBL/GenBank/DDBJ whole genome shotgun (WGS) entry which is preliminary data.</text>
</comment>
<keyword evidence="1" id="KW-0472">Membrane</keyword>
<accession>A0ABQ1JBK9</accession>
<keyword evidence="4" id="KW-1185">Reference proteome</keyword>
<dbReference type="Pfam" id="PF18167">
    <property type="entry name" value="Sa_NUDIX"/>
    <property type="match status" value="1"/>
</dbReference>
<protein>
    <recommendedName>
        <fullName evidence="2">CD-NTase-associated protein 16 NUDIX domain-containing protein</fullName>
    </recommendedName>
</protein>
<sequence>MSAKGKVSFTLGGLGLVSCFFLDEGELKDTILKISLGLVIAVVLEVIIFLYEHRKKWSLIKTKFWKPNASVRITVAYLFRIETNGKYVLIKRHKNDFIGYQPVGGAYKYFKEENRARFDELGILPCNQIVRDEDTENDMRLIMNKRKKLVDFLKWFDSRKDREIDPFREFCEELIQPGILPMKLFPHIKYSYVGKHQEGILRTDDYPVDQFRHADIFELRIESEAQKQAILDLAKHEEIIFATAEEIKKGTASNGIRILPHTFKILPK</sequence>